<keyword evidence="5" id="KW-0472">Membrane</keyword>
<dbReference type="EMBL" id="QDKL01000003">
    <property type="protein sequence ID" value="RZF20617.1"/>
    <property type="molecule type" value="Genomic_DNA"/>
</dbReference>
<evidence type="ECO:0000256" key="4">
    <source>
        <dbReference type="ARBA" id="ARBA00023284"/>
    </source>
</evidence>
<evidence type="ECO:0000256" key="1">
    <source>
        <dbReference type="ARBA" id="ARBA00022448"/>
    </source>
</evidence>
<dbReference type="PANTHER" id="PTHR45663">
    <property type="entry name" value="GEO12009P1"/>
    <property type="match status" value="1"/>
</dbReference>
<protein>
    <submittedName>
        <fullName evidence="7">Thioredoxin</fullName>
    </submittedName>
</protein>
<keyword evidence="3" id="KW-1015">Disulfide bond</keyword>
<evidence type="ECO:0000256" key="2">
    <source>
        <dbReference type="ARBA" id="ARBA00022982"/>
    </source>
</evidence>
<dbReference type="SUPFAM" id="SSF52833">
    <property type="entry name" value="Thioredoxin-like"/>
    <property type="match status" value="1"/>
</dbReference>
<keyword evidence="2" id="KW-0249">Electron transport</keyword>
<evidence type="ECO:0000313" key="7">
    <source>
        <dbReference type="EMBL" id="RZF20617.1"/>
    </source>
</evidence>
<accession>A0ABY0IGY8</accession>
<sequence length="145" mass="16316">MNIKKINNENFESVVSSEKGVFVIKFYSDTCGPCKTMAPVFEALNNNNPDINVYEVNTMESPEIADQFGVRGVPYTAICENRDVLYDFTGLTPLGKIQYVINNINDSHFRLTGEFKAPETKKSYFYEVIVISLVVVFSLAIFFAG</sequence>
<dbReference type="Proteomes" id="UP000443582">
    <property type="component" value="Unassembled WGS sequence"/>
</dbReference>
<dbReference type="Pfam" id="PF00085">
    <property type="entry name" value="Thioredoxin"/>
    <property type="match status" value="1"/>
</dbReference>
<feature type="transmembrane region" description="Helical" evidence="5">
    <location>
        <begin position="124"/>
        <end position="144"/>
    </location>
</feature>
<evidence type="ECO:0000259" key="6">
    <source>
        <dbReference type="PROSITE" id="PS51352"/>
    </source>
</evidence>
<dbReference type="Gene3D" id="3.40.30.10">
    <property type="entry name" value="Glutaredoxin"/>
    <property type="match status" value="1"/>
</dbReference>
<evidence type="ECO:0000256" key="3">
    <source>
        <dbReference type="ARBA" id="ARBA00023157"/>
    </source>
</evidence>
<organism evidence="7 8">
    <name type="scientific">Halobacteriovorax vibrionivorans</name>
    <dbReference type="NCBI Taxonomy" id="2152716"/>
    <lineage>
        <taxon>Bacteria</taxon>
        <taxon>Pseudomonadati</taxon>
        <taxon>Bdellovibrionota</taxon>
        <taxon>Bacteriovoracia</taxon>
        <taxon>Bacteriovoracales</taxon>
        <taxon>Halobacteriovoraceae</taxon>
        <taxon>Halobacteriovorax</taxon>
    </lineage>
</organism>
<dbReference type="InterPro" id="IPR036249">
    <property type="entry name" value="Thioredoxin-like_sf"/>
</dbReference>
<keyword evidence="1" id="KW-0813">Transport</keyword>
<evidence type="ECO:0000313" key="8">
    <source>
        <dbReference type="Proteomes" id="UP000443582"/>
    </source>
</evidence>
<feature type="domain" description="Thioredoxin" evidence="6">
    <location>
        <begin position="1"/>
        <end position="130"/>
    </location>
</feature>
<keyword evidence="4" id="KW-0676">Redox-active center</keyword>
<evidence type="ECO:0000256" key="5">
    <source>
        <dbReference type="SAM" id="Phobius"/>
    </source>
</evidence>
<dbReference type="PROSITE" id="PS51352">
    <property type="entry name" value="THIOREDOXIN_2"/>
    <property type="match status" value="1"/>
</dbReference>
<comment type="caution">
    <text evidence="7">The sequence shown here is derived from an EMBL/GenBank/DDBJ whole genome shotgun (WGS) entry which is preliminary data.</text>
</comment>
<dbReference type="PANTHER" id="PTHR45663:SF11">
    <property type="entry name" value="GEO12009P1"/>
    <property type="match status" value="1"/>
</dbReference>
<keyword evidence="5" id="KW-1133">Transmembrane helix</keyword>
<name>A0ABY0IGY8_9BACT</name>
<dbReference type="PROSITE" id="PS00194">
    <property type="entry name" value="THIOREDOXIN_1"/>
    <property type="match status" value="1"/>
</dbReference>
<dbReference type="InterPro" id="IPR017937">
    <property type="entry name" value="Thioredoxin_CS"/>
</dbReference>
<dbReference type="InterPro" id="IPR013766">
    <property type="entry name" value="Thioredoxin_domain"/>
</dbReference>
<keyword evidence="8" id="KW-1185">Reference proteome</keyword>
<keyword evidence="5" id="KW-0812">Transmembrane</keyword>
<proteinExistence type="predicted"/>
<gene>
    <name evidence="7" type="ORF">DAY19_11570</name>
</gene>
<dbReference type="CDD" id="cd02947">
    <property type="entry name" value="TRX_family"/>
    <property type="match status" value="1"/>
</dbReference>
<dbReference type="RefSeq" id="WP_115362608.1">
    <property type="nucleotide sequence ID" value="NZ_QDKL01000003.1"/>
</dbReference>
<reference evidence="8" key="1">
    <citation type="journal article" date="2019" name="Int. J. Syst. Evol. Microbiol.">
        <title>Halobacteriovorax valvorus sp. nov., a novel prokaryotic predator isolated from coastal seawater of China.</title>
        <authorList>
            <person name="Chen M.-X."/>
        </authorList>
    </citation>
    <scope>NUCLEOTIDE SEQUENCE [LARGE SCALE GENOMIC DNA]</scope>
    <source>
        <strain evidence="8">BL9</strain>
    </source>
</reference>